<keyword evidence="3 6" id="KW-0489">Methyltransferase</keyword>
<dbReference type="PANTHER" id="PTHR31760">
    <property type="entry name" value="S-ADENOSYL-L-METHIONINE-DEPENDENT METHYLTRANSFERASES SUPERFAMILY PROTEIN"/>
    <property type="match status" value="1"/>
</dbReference>
<dbReference type="SUPFAM" id="SSF53335">
    <property type="entry name" value="S-adenosyl-L-methionine-dependent methyltransferases"/>
    <property type="match status" value="1"/>
</dbReference>
<dbReference type="Proteomes" id="UP000464283">
    <property type="component" value="Chromosome"/>
</dbReference>
<dbReference type="HAMAP" id="MF_00074">
    <property type="entry name" value="16SrRNA_methyltr_G"/>
    <property type="match status" value="1"/>
</dbReference>
<dbReference type="AlphaFoldDB" id="A0A6P1LFB8"/>
<dbReference type="RefSeq" id="WP_004024918.1">
    <property type="nucleotide sequence ID" value="NZ_AGFP01000020.1"/>
</dbReference>
<keyword evidence="5 6" id="KW-0949">S-adenosyl-L-methionine</keyword>
<gene>
    <name evidence="6 7" type="primary">rsmG</name>
    <name evidence="7" type="ORF">EER00_04665</name>
</gene>
<dbReference type="EMBL" id="CP033512">
    <property type="protein sequence ID" value="QHG90148.1"/>
    <property type="molecule type" value="Genomic_DNA"/>
</dbReference>
<dbReference type="NCBIfam" id="TIGR00138">
    <property type="entry name" value="rsmG_gidB"/>
    <property type="match status" value="1"/>
</dbReference>
<proteinExistence type="inferred from homology"/>
<comment type="caution">
    <text evidence="6">Lacks conserved residue(s) required for the propagation of feature annotation.</text>
</comment>
<protein>
    <recommendedName>
        <fullName evidence="6">Ribosomal RNA small subunit methyltransferase G</fullName>
        <ecNumber evidence="6">2.1.1.-</ecNumber>
    </recommendedName>
    <alternativeName>
        <fullName evidence="6">16S rRNA 7-methylguanosine methyltransferase</fullName>
        <shortName evidence="6">16S rRNA m7G methyltransferase</shortName>
    </alternativeName>
</protein>
<accession>A0A6P1LFB8</accession>
<evidence type="ECO:0000256" key="6">
    <source>
        <dbReference type="HAMAP-Rule" id="MF_00074"/>
    </source>
</evidence>
<name>A0A6P1LFB8_MALIO</name>
<comment type="subcellular location">
    <subcellularLocation>
        <location evidence="6">Cytoplasm</location>
    </subcellularLocation>
</comment>
<comment type="similarity">
    <text evidence="6">Belongs to the methyltransferase superfamily. RNA methyltransferase RsmG family.</text>
</comment>
<dbReference type="GeneID" id="96866467"/>
<dbReference type="InterPro" id="IPR029063">
    <property type="entry name" value="SAM-dependent_MTases_sf"/>
</dbReference>
<dbReference type="KEGG" id="miw:EER00_04665"/>
<dbReference type="InterPro" id="IPR003682">
    <property type="entry name" value="rRNA_ssu_MeTfrase_G"/>
</dbReference>
<dbReference type="EC" id="2.1.1.-" evidence="6"/>
<evidence type="ECO:0000313" key="7">
    <source>
        <dbReference type="EMBL" id="QHG90148.1"/>
    </source>
</evidence>
<evidence type="ECO:0000256" key="4">
    <source>
        <dbReference type="ARBA" id="ARBA00022679"/>
    </source>
</evidence>
<dbReference type="GO" id="GO:0005829">
    <property type="term" value="C:cytosol"/>
    <property type="evidence" value="ECO:0007669"/>
    <property type="project" value="TreeGrafter"/>
</dbReference>
<dbReference type="OrthoDB" id="9808773at2"/>
<dbReference type="Pfam" id="PF02527">
    <property type="entry name" value="GidB"/>
    <property type="match status" value="1"/>
</dbReference>
<keyword evidence="2 6" id="KW-0698">rRNA processing</keyword>
<dbReference type="PIRSF" id="PIRSF003078">
    <property type="entry name" value="GidB"/>
    <property type="match status" value="1"/>
</dbReference>
<feature type="binding site" evidence="6">
    <location>
        <position position="146"/>
    </location>
    <ligand>
        <name>S-adenosyl-L-methionine</name>
        <dbReference type="ChEBI" id="CHEBI:59789"/>
    </ligand>
</feature>
<dbReference type="GO" id="GO:0070043">
    <property type="term" value="F:rRNA (guanine-N7-)-methyltransferase activity"/>
    <property type="evidence" value="ECO:0007669"/>
    <property type="project" value="UniProtKB-UniRule"/>
</dbReference>
<comment type="function">
    <text evidence="6">Specifically methylates the N7 position of a guanine in 16S rRNA.</text>
</comment>
<dbReference type="PANTHER" id="PTHR31760:SF0">
    <property type="entry name" value="S-ADENOSYL-L-METHIONINE-DEPENDENT METHYLTRANSFERASES SUPERFAMILY PROTEIN"/>
    <property type="match status" value="1"/>
</dbReference>
<evidence type="ECO:0000256" key="2">
    <source>
        <dbReference type="ARBA" id="ARBA00022552"/>
    </source>
</evidence>
<organism evidence="7 8">
    <name type="scientific">Malacoplasma iowae 695</name>
    <dbReference type="NCBI Taxonomy" id="1048830"/>
    <lineage>
        <taxon>Bacteria</taxon>
        <taxon>Bacillati</taxon>
        <taxon>Mycoplasmatota</taxon>
        <taxon>Mycoplasmoidales</taxon>
        <taxon>Mycoplasmoidaceae</taxon>
        <taxon>Malacoplasma</taxon>
    </lineage>
</organism>
<reference evidence="8" key="1">
    <citation type="submission" date="2018-11" db="EMBL/GenBank/DDBJ databases">
        <title>The first complete genome sequence of Mycoplasma iowae strain 695.</title>
        <authorList>
            <person name="Ghanem M."/>
            <person name="El-Gazzar M."/>
        </authorList>
    </citation>
    <scope>NUCLEOTIDE SEQUENCE [LARGE SCALE GENOMIC DNA]</scope>
    <source>
        <strain evidence="8">695</strain>
    </source>
</reference>
<keyword evidence="4 6" id="KW-0808">Transferase</keyword>
<evidence type="ECO:0000256" key="5">
    <source>
        <dbReference type="ARBA" id="ARBA00022691"/>
    </source>
</evidence>
<sequence>MTKELFLNKLKNDFKNIDIDYVSKKIDIYENLLFEYNEKFNLTRLNKKDIIYDQYFYQSIFVYKNVNFQKNIKVLDIGSGSGIPGVVLKILFPNIKLTIIEPIKKKCLFLKTLTTALDYSDVEIINDRAEIYGLKNREIFDIVTCRAVAELKIILELSFPLTKINGTMIFPKSLNYLSELENSQDFLSKIGKYEMKVINEIYQDKQFNTLFFYKHEQTSKIFPRQWKDIIK</sequence>
<evidence type="ECO:0000313" key="8">
    <source>
        <dbReference type="Proteomes" id="UP000464283"/>
    </source>
</evidence>
<keyword evidence="1 6" id="KW-0963">Cytoplasm</keyword>
<dbReference type="Gene3D" id="3.40.50.150">
    <property type="entry name" value="Vaccinia Virus protein VP39"/>
    <property type="match status" value="1"/>
</dbReference>
<feature type="binding site" evidence="6">
    <location>
        <position position="78"/>
    </location>
    <ligand>
        <name>S-adenosyl-L-methionine</name>
        <dbReference type="ChEBI" id="CHEBI:59789"/>
    </ligand>
</feature>
<dbReference type="CDD" id="cd02440">
    <property type="entry name" value="AdoMet_MTases"/>
    <property type="match status" value="1"/>
</dbReference>
<evidence type="ECO:0000256" key="3">
    <source>
        <dbReference type="ARBA" id="ARBA00022603"/>
    </source>
</evidence>
<evidence type="ECO:0000256" key="1">
    <source>
        <dbReference type="ARBA" id="ARBA00022490"/>
    </source>
</evidence>
<feature type="binding site" evidence="6">
    <location>
        <begin position="129"/>
        <end position="130"/>
    </location>
    <ligand>
        <name>S-adenosyl-L-methionine</name>
        <dbReference type="ChEBI" id="CHEBI:59789"/>
    </ligand>
</feature>